<name>A0A0G4G5I1_VITBC</name>
<proteinExistence type="predicted"/>
<dbReference type="Proteomes" id="UP000041254">
    <property type="component" value="Unassembled WGS sequence"/>
</dbReference>
<organism evidence="2 3">
    <name type="scientific">Vitrella brassicaformis (strain CCMP3155)</name>
    <dbReference type="NCBI Taxonomy" id="1169540"/>
    <lineage>
        <taxon>Eukaryota</taxon>
        <taxon>Sar</taxon>
        <taxon>Alveolata</taxon>
        <taxon>Colpodellida</taxon>
        <taxon>Vitrellaceae</taxon>
        <taxon>Vitrella</taxon>
    </lineage>
</organism>
<evidence type="ECO:0000313" key="2">
    <source>
        <dbReference type="EMBL" id="CEM23312.1"/>
    </source>
</evidence>
<protein>
    <submittedName>
        <fullName evidence="2">Uncharacterized protein</fullName>
    </submittedName>
</protein>
<feature type="region of interest" description="Disordered" evidence="1">
    <location>
        <begin position="86"/>
        <end position="146"/>
    </location>
</feature>
<dbReference type="VEuPathDB" id="CryptoDB:Vbra_9674"/>
<feature type="compositionally biased region" description="Polar residues" evidence="1">
    <location>
        <begin position="25"/>
        <end position="36"/>
    </location>
</feature>
<sequence>MHRCLLQRLSASFLFPPHPWSIVMSSENKEGQQQGGPSVMDQIKGGAAYLGDKAQQALDAGKQAVFGSDDTKDPQGADKVKADLERKEQEAKDALEKTRQQADEQLRKMGDAANEAKDNVKDTAKGALDQAKQMIGGDKEGAGEKK</sequence>
<evidence type="ECO:0000313" key="3">
    <source>
        <dbReference type="Proteomes" id="UP000041254"/>
    </source>
</evidence>
<accession>A0A0G4G5I1</accession>
<dbReference type="InParanoid" id="A0A0G4G5I1"/>
<feature type="compositionally biased region" description="Basic and acidic residues" evidence="1">
    <location>
        <begin position="86"/>
        <end position="124"/>
    </location>
</feature>
<dbReference type="PhylomeDB" id="A0A0G4G5I1"/>
<keyword evidence="3" id="KW-1185">Reference proteome</keyword>
<dbReference type="EMBL" id="CDMY01000563">
    <property type="protein sequence ID" value="CEM23312.1"/>
    <property type="molecule type" value="Genomic_DNA"/>
</dbReference>
<feature type="region of interest" description="Disordered" evidence="1">
    <location>
        <begin position="25"/>
        <end position="44"/>
    </location>
</feature>
<evidence type="ECO:0000256" key="1">
    <source>
        <dbReference type="SAM" id="MobiDB-lite"/>
    </source>
</evidence>
<gene>
    <name evidence="2" type="ORF">Vbra_9674</name>
</gene>
<reference evidence="2 3" key="1">
    <citation type="submission" date="2014-11" db="EMBL/GenBank/DDBJ databases">
        <authorList>
            <person name="Zhu J."/>
            <person name="Qi W."/>
            <person name="Song R."/>
        </authorList>
    </citation>
    <scope>NUCLEOTIDE SEQUENCE [LARGE SCALE GENOMIC DNA]</scope>
</reference>
<feature type="compositionally biased region" description="Basic and acidic residues" evidence="1">
    <location>
        <begin position="137"/>
        <end position="146"/>
    </location>
</feature>
<dbReference type="AlphaFoldDB" id="A0A0G4G5I1"/>